<feature type="domain" description="SCP" evidence="3">
    <location>
        <begin position="40"/>
        <end position="188"/>
    </location>
</feature>
<feature type="signal peptide" evidence="2">
    <location>
        <begin position="1"/>
        <end position="22"/>
    </location>
</feature>
<dbReference type="InterPro" id="IPR014044">
    <property type="entry name" value="CAP_dom"/>
</dbReference>
<accession>A0A0N4Y160</accession>
<dbReference type="EMBL" id="UYSL01020125">
    <property type="protein sequence ID" value="VDL72920.1"/>
    <property type="molecule type" value="Genomic_DNA"/>
</dbReference>
<proteinExistence type="predicted"/>
<gene>
    <name evidence="4" type="ORF">NBR_LOCUS9331</name>
</gene>
<dbReference type="WBParaSite" id="NBR_0000933001-mRNA-1">
    <property type="protein sequence ID" value="NBR_0000933001-mRNA-1"/>
    <property type="gene ID" value="NBR_0000933001"/>
</dbReference>
<feature type="chain" id="PRO_5043125053" evidence="2">
    <location>
        <begin position="23"/>
        <end position="436"/>
    </location>
</feature>
<keyword evidence="2" id="KW-0732">Signal</keyword>
<feature type="region of interest" description="Disordered" evidence="1">
    <location>
        <begin position="227"/>
        <end position="249"/>
    </location>
</feature>
<dbReference type="InterPro" id="IPR001283">
    <property type="entry name" value="CRISP-related"/>
</dbReference>
<dbReference type="SUPFAM" id="SSF55797">
    <property type="entry name" value="PR-1-like"/>
    <property type="match status" value="2"/>
</dbReference>
<dbReference type="PRINTS" id="PR00837">
    <property type="entry name" value="V5TPXLIKE"/>
</dbReference>
<dbReference type="STRING" id="27835.A0A0N4Y160"/>
<feature type="domain" description="SCP" evidence="3">
    <location>
        <begin position="254"/>
        <end position="410"/>
    </location>
</feature>
<sequence length="436" mass="46200">MWQVPVLRALTLIAVFLTGCSAQYVSNFTCGTGTVLPAEADRKQILTTHNDLRKSVAEGTYKFVANQKDVFLPAAQNMYELIYDCSLEQQAALIVSGCPQQQPTAGTATNVYLGAAAAKTYTDATTDWEGTLTTAGVWGPNNQYDDAAGYGPFANMINANATAVGCAKDDCPAAAPKTVVVCVYNAPALAKGDLVYETGQKCSADSQCTLFTPATCDTATGLCKRSADTNTTTPGTTVPGGSGMCPGNTGMNDAVRSTGLNLANKKRSNLASGRVSKNNGRYLPQAANMRQLKYDCSLEAQARTFAMQCTTVGSGYWGTSENFRRVPTRIAANRVQAIDRAMRSWWKQVRRVPGIGVRMVTFKTHHQSSTIRFFTLMAWATVTNMGCGVKQCGSVFNVVCRYSPAGNVVGSAVYAKGSPCSACPTGTTCSGGTLCA</sequence>
<dbReference type="SMART" id="SM00198">
    <property type="entry name" value="SCP"/>
    <property type="match status" value="2"/>
</dbReference>
<reference evidence="6" key="1">
    <citation type="submission" date="2017-02" db="UniProtKB">
        <authorList>
            <consortium name="WormBaseParasite"/>
        </authorList>
    </citation>
    <scope>IDENTIFICATION</scope>
</reference>
<organism evidence="6">
    <name type="scientific">Nippostrongylus brasiliensis</name>
    <name type="common">Rat hookworm</name>
    <dbReference type="NCBI Taxonomy" id="27835"/>
    <lineage>
        <taxon>Eukaryota</taxon>
        <taxon>Metazoa</taxon>
        <taxon>Ecdysozoa</taxon>
        <taxon>Nematoda</taxon>
        <taxon>Chromadorea</taxon>
        <taxon>Rhabditida</taxon>
        <taxon>Rhabditina</taxon>
        <taxon>Rhabditomorpha</taxon>
        <taxon>Strongyloidea</taxon>
        <taxon>Heligmosomidae</taxon>
        <taxon>Nippostrongylus</taxon>
    </lineage>
</organism>
<reference evidence="4 5" key="2">
    <citation type="submission" date="2018-11" db="EMBL/GenBank/DDBJ databases">
        <authorList>
            <consortium name="Pathogen Informatics"/>
        </authorList>
    </citation>
    <scope>NUCLEOTIDE SEQUENCE [LARGE SCALE GENOMIC DNA]</scope>
</reference>
<name>A0A0N4Y160_NIPBR</name>
<dbReference type="PANTHER" id="PTHR10334">
    <property type="entry name" value="CYSTEINE-RICH SECRETORY PROTEIN-RELATED"/>
    <property type="match status" value="1"/>
</dbReference>
<dbReference type="Proteomes" id="UP000271162">
    <property type="component" value="Unassembled WGS sequence"/>
</dbReference>
<evidence type="ECO:0000259" key="3">
    <source>
        <dbReference type="SMART" id="SM00198"/>
    </source>
</evidence>
<dbReference type="Gene3D" id="3.40.33.10">
    <property type="entry name" value="CAP"/>
    <property type="match status" value="2"/>
</dbReference>
<evidence type="ECO:0000313" key="5">
    <source>
        <dbReference type="Proteomes" id="UP000271162"/>
    </source>
</evidence>
<evidence type="ECO:0000256" key="2">
    <source>
        <dbReference type="SAM" id="SignalP"/>
    </source>
</evidence>
<evidence type="ECO:0000313" key="6">
    <source>
        <dbReference type="WBParaSite" id="NBR_0000933001-mRNA-1"/>
    </source>
</evidence>
<protein>
    <submittedName>
        <fullName evidence="6">SCP domain-containing protein</fullName>
    </submittedName>
</protein>
<evidence type="ECO:0000313" key="4">
    <source>
        <dbReference type="EMBL" id="VDL72920.1"/>
    </source>
</evidence>
<dbReference type="AlphaFoldDB" id="A0A0N4Y160"/>
<dbReference type="InterPro" id="IPR035940">
    <property type="entry name" value="CAP_sf"/>
</dbReference>
<dbReference type="CDD" id="cd05380">
    <property type="entry name" value="CAP_euk"/>
    <property type="match status" value="2"/>
</dbReference>
<keyword evidence="5" id="KW-1185">Reference proteome</keyword>
<dbReference type="Pfam" id="PF00188">
    <property type="entry name" value="CAP"/>
    <property type="match status" value="2"/>
</dbReference>
<evidence type="ECO:0000256" key="1">
    <source>
        <dbReference type="SAM" id="MobiDB-lite"/>
    </source>
</evidence>